<dbReference type="Gene3D" id="3.40.1800.10">
    <property type="entry name" value="His-Me finger endonucleases"/>
    <property type="match status" value="1"/>
</dbReference>
<accession>A0A423URH5</accession>
<organism evidence="1 2">
    <name type="scientific">Streptomyces globisporus</name>
    <dbReference type="NCBI Taxonomy" id="1908"/>
    <lineage>
        <taxon>Bacteria</taxon>
        <taxon>Bacillati</taxon>
        <taxon>Actinomycetota</taxon>
        <taxon>Actinomycetes</taxon>
        <taxon>Kitasatosporales</taxon>
        <taxon>Streptomycetaceae</taxon>
        <taxon>Streptomyces</taxon>
    </lineage>
</organism>
<evidence type="ECO:0000313" key="2">
    <source>
        <dbReference type="Proteomes" id="UP000285596"/>
    </source>
</evidence>
<evidence type="ECO:0008006" key="3">
    <source>
        <dbReference type="Google" id="ProtNLM"/>
    </source>
</evidence>
<dbReference type="Proteomes" id="UP000285596">
    <property type="component" value="Unassembled WGS sequence"/>
</dbReference>
<comment type="caution">
    <text evidence="1">The sequence shown here is derived from an EMBL/GenBank/DDBJ whole genome shotgun (WGS) entry which is preliminary data.</text>
</comment>
<proteinExistence type="predicted"/>
<name>A0A423URH5_STRGL</name>
<dbReference type="InterPro" id="IPR004211">
    <property type="entry name" value="Endonuclease_7"/>
</dbReference>
<protein>
    <recommendedName>
        <fullName evidence="3">Recombination endonuclease VII</fullName>
    </recommendedName>
</protein>
<dbReference type="SUPFAM" id="SSF54060">
    <property type="entry name" value="His-Me finger endonucleases"/>
    <property type="match status" value="1"/>
</dbReference>
<sequence length="183" mass="20637">MSVPRANLSPVTSTWFEDAGDPGDCRICDAFIYQGERYSKTLCLECGPAVAQARRFHLSLARVNAILRIQDDYCAICGDSPGDSAASGPIWWQIDHDHTCCTGCPDCVRGLLCLPCNVRLGHYEDQLRRGRLDGWRVQNVDEYLANSPAQSTEARKLHPDDDGWARVRYTAFTWRTLTWKRQG</sequence>
<gene>
    <name evidence="1" type="ORF">D3105_30035</name>
</gene>
<evidence type="ECO:0000313" key="1">
    <source>
        <dbReference type="EMBL" id="ROV64962.1"/>
    </source>
</evidence>
<dbReference type="EMBL" id="QWFA01000231">
    <property type="protein sequence ID" value="ROV64962.1"/>
    <property type="molecule type" value="Genomic_DNA"/>
</dbReference>
<dbReference type="Pfam" id="PF02945">
    <property type="entry name" value="Endonuclease_7"/>
    <property type="match status" value="1"/>
</dbReference>
<reference evidence="1 2" key="1">
    <citation type="submission" date="2018-08" db="EMBL/GenBank/DDBJ databases">
        <title>Streptomyces globisporus 1912-4Crt, whole genome shotgun sequence.</title>
        <authorList>
            <person name="Matselyukh B."/>
        </authorList>
    </citation>
    <scope>NUCLEOTIDE SEQUENCE [LARGE SCALE GENOMIC DNA]</scope>
    <source>
        <strain evidence="1 2">1912-4Crt</strain>
    </source>
</reference>
<dbReference type="InterPro" id="IPR038563">
    <property type="entry name" value="Endonuclease_7_sf"/>
</dbReference>
<dbReference type="InterPro" id="IPR044925">
    <property type="entry name" value="His-Me_finger_sf"/>
</dbReference>
<dbReference type="AlphaFoldDB" id="A0A423URH5"/>